<name>A0A4D7YFJ9_AGRTU</name>
<gene>
    <name evidence="1" type="ORF">CFBP7129_03665</name>
</gene>
<evidence type="ECO:0000313" key="1">
    <source>
        <dbReference type="EMBL" id="QCL93378.1"/>
    </source>
</evidence>
<evidence type="ECO:0000313" key="2">
    <source>
        <dbReference type="Proteomes" id="UP000298649"/>
    </source>
</evidence>
<dbReference type="AlphaFoldDB" id="A0A4D7YFJ9"/>
<protein>
    <submittedName>
        <fullName evidence="1">Uncharacterized protein</fullName>
    </submittedName>
</protein>
<organism evidence="1 2">
    <name type="scientific">Agrobacterium tumefaciens</name>
    <dbReference type="NCBI Taxonomy" id="358"/>
    <lineage>
        <taxon>Bacteria</taxon>
        <taxon>Pseudomonadati</taxon>
        <taxon>Pseudomonadota</taxon>
        <taxon>Alphaproteobacteria</taxon>
        <taxon>Hyphomicrobiales</taxon>
        <taxon>Rhizobiaceae</taxon>
        <taxon>Rhizobium/Agrobacterium group</taxon>
        <taxon>Agrobacterium</taxon>
        <taxon>Agrobacterium tumefaciens complex</taxon>
    </lineage>
</organism>
<dbReference type="Proteomes" id="UP000298649">
    <property type="component" value="Chromosome circular"/>
</dbReference>
<proteinExistence type="predicted"/>
<dbReference type="EMBL" id="CP039922">
    <property type="protein sequence ID" value="QCL93378.1"/>
    <property type="molecule type" value="Genomic_DNA"/>
</dbReference>
<accession>A0A4D7YFJ9</accession>
<reference evidence="1 2" key="1">
    <citation type="submission" date="2019-04" db="EMBL/GenBank/DDBJ databases">
        <title>Complete genome sequence of Agrobacterium tumefaciens CFBP7129.</title>
        <authorList>
            <person name="Haryono M."/>
            <person name="Lin Y.-C."/>
            <person name="Lai E.-M."/>
            <person name="Kuo C.-H."/>
        </authorList>
    </citation>
    <scope>NUCLEOTIDE SEQUENCE [LARGE SCALE GENOMIC DNA]</scope>
    <source>
        <strain evidence="1 2">CFBP7129</strain>
    </source>
</reference>
<sequence>MIFGPFGLELAFLIGVHPPARRVSFSSISEKKIVANRLHHQRQEKAAAMHETHNSGLLVFAKDQKCLNRRHASRSRRNRDP</sequence>